<dbReference type="InParanoid" id="A0A1Z5JJV1"/>
<evidence type="ECO:0000313" key="3">
    <source>
        <dbReference type="EMBL" id="GAX14269.1"/>
    </source>
</evidence>
<feature type="region of interest" description="Disordered" evidence="2">
    <location>
        <begin position="456"/>
        <end position="594"/>
    </location>
</feature>
<feature type="region of interest" description="Disordered" evidence="2">
    <location>
        <begin position="614"/>
        <end position="671"/>
    </location>
</feature>
<evidence type="ECO:0000256" key="2">
    <source>
        <dbReference type="SAM" id="MobiDB-lite"/>
    </source>
</evidence>
<feature type="compositionally biased region" description="Polar residues" evidence="2">
    <location>
        <begin position="472"/>
        <end position="481"/>
    </location>
</feature>
<feature type="coiled-coil region" evidence="1">
    <location>
        <begin position="429"/>
        <end position="456"/>
    </location>
</feature>
<evidence type="ECO:0000313" key="4">
    <source>
        <dbReference type="Proteomes" id="UP000198406"/>
    </source>
</evidence>
<feature type="compositionally biased region" description="Low complexity" evidence="2">
    <location>
        <begin position="488"/>
        <end position="497"/>
    </location>
</feature>
<accession>A0A1Z5JJV1</accession>
<feature type="compositionally biased region" description="Basic residues" evidence="2">
    <location>
        <begin position="629"/>
        <end position="644"/>
    </location>
</feature>
<feature type="compositionally biased region" description="Basic residues" evidence="2">
    <location>
        <begin position="577"/>
        <end position="591"/>
    </location>
</feature>
<feature type="region of interest" description="Disordered" evidence="2">
    <location>
        <begin position="177"/>
        <end position="278"/>
    </location>
</feature>
<comment type="caution">
    <text evidence="3">The sequence shown here is derived from an EMBL/GenBank/DDBJ whole genome shotgun (WGS) entry which is preliminary data.</text>
</comment>
<protein>
    <submittedName>
        <fullName evidence="3">Uncharacterized protein</fullName>
    </submittedName>
</protein>
<feature type="compositionally biased region" description="Basic residues" evidence="2">
    <location>
        <begin position="510"/>
        <end position="520"/>
    </location>
</feature>
<name>A0A1Z5JJV1_FISSO</name>
<feature type="compositionally biased region" description="Low complexity" evidence="2">
    <location>
        <begin position="256"/>
        <end position="268"/>
    </location>
</feature>
<sequence>MTSQIDATSAKRNPFVEGDYVDVESRTWPGINQPGGIGQVTGVAEDRVSVRYLVGRRHEKEIPIKYVKPYSIPSERLRDRGLLKGRCTRCGSLRNDCGSCDLSLDQAFLGNQSMRNRQSTRATNRLLNTRSVLEGADQPDEMDFELDSESSSSSSDGELERQQRRYRQYMHLKRKAQRILDNRMDSSESAEESEESGSDIDNIPLRQLVRQELLSQLSPMRANHRRRHEKARRQQRTKHRLVVEDTTSESELELIVSPKPSPSKSVSPPGSPDFSVERSDVDPVMFNDEYSSEAEAVGANLESDDDEVLDSTLQDFIQPEGDANCMPHDTVDRTATLKLEELGPFFTTLVDSLEKILPRAEENVRKLVRQFDRDSKTAESVLVLRETCVKLNDELMSDLIRNGVDQCDRALKRMKVKPDLQHESRELRYGQLQKEINDVMKELRALLRSLDEIECDGDEDVDSDDGWAEPTESPQRALNQESVDRLLSYESSSSTSSIDLHPHAREKRNARTSLKSKYRASRKDTGIKLSKAHPRRKTQGLATKKVSEVRHDGKENQNDSGTLHLGINKSSPNLRKGTYKTKASKGFKSRRQSVPAVERLERYLSSENANEMESMIDFDSEEGESKPYRVSRKSRPSMRRKKRLADRASSLNHENLDQDPSIGRNNNTDDCATIPQMDKEFLSQYLLQGLHRQKAPETDLGMDHFEPSVARSRTLTDVCDDLKKVFPNPGCCSLLKELLFVSTTSSGPEHSPPLFICAVNLMTSKGSVTLQELVSQQSSQLSSYVALYVFILGLFKRNLHCNLTAQHGIAYELFGKSDSKFVEFLFLQLLDALYALLHPDAWALQVSNRKQILQFFSPLRDALGEQLALIENACCLIETKLGRQIWRLISSRRVLFVSSIDPASWKLYLEQAVYVEPVEKSRYQEIGRNPCIPRNEIETLWRVFVYLATSKPVLPEKGSRGRWKTIHDIFSSGVLRFSISSGVPSESHLQAVEMDVNTFSSILSSGALTPLPRKDSVVLDIIRKAVLLQADAIWHNEELREAQLPVMKDDRNALKRELSSLESWSELPSGSVSTFSAIEYTDFLEHLLAATRHTESSTFSAGPSSVLLHTCLKLQFSWMESAQRESNARLHDCDREFRKLVNYFQKESKSSLSEKSGDQKSRDAFQNAFPDDSILMCKGGLPQSRKTLFLQECAVYSLIVAELTTSVAEWTNREKRSLIQLVDKSWEILGKEELGPLDETFEKSISSSYDILRPYVMARVLYFLLPSALGIIPSTGNAATALKVPDHVEDQETICYIVAGILRCLEVSSSLGCCEVTFSIADMAKSIVNLLRGSRSVDSLVDVLVGGCVRASIKTVDFLLRASFCGIAEGHCLVSVLSLLRMSLFFHETERERTEPLSPRTIVSSVTLEEASRPQNQMEDEMWGDLNDDELLGMMDSMEECSSGGKGSSGICQSLQQLLFTLSESLRSALPSLRYQISTSDEHASRTSAQGRVLLSRSVKPMTMTLISILVSDYNVLSSSLAGLVQLQVSSNADDEEFRRKVLLNCCRSLCHAVPSSKTRSLIRSSVSVMITVLIESLLDINYLQNVPSCNFDRLPDNGNDALKRKVVDDFLKFSSGNSVSRRASSIWAFCRELGKSMLESSAESASLCNQMGKILLDAEWDRGDQAVVELPSSLEKEYFCRFQCLRGVITTYRQIENQESRIFSVLCAEIIARSCEGLLRVLHLVRVEEVASHGSSELSHAKFRLTELFRCQSEFFASILGWIFREGSHVPSVHFREVWTIVCMDFTVPILGSETGLIYTFIEKTYTSISKFLGTPPLSFPKCTDIDAFGEYHKILSNNLINYSRELLMPMFVFEGRAMQVVDTILSFAVKDSKNTSKGICRLFFKASFLSSSMHIESKMTHRLGCYWENLLNNYPIDPKLEKEYAKLKHYAIETLAVIAKRNKRESRQGALLLISSILRRERKEVGHEAINWEVLCPLIRVLPLILNECFVEPLVDEDVVASIYYCLHNISRLCFKKNDDVTVMESCTAFGLRSDAEDLRTSVASKYIKKALQWFEIVGKGVLGQAEGCDTERIRVQLKKDGGDGWLPWGNASSSEILAHASLELKEMEKQLFPNLHPDRVIHNVYNKAKRTSTEIASAGNWVPSDRLRQLIEKLNK</sequence>
<feature type="compositionally biased region" description="Basic residues" evidence="2">
    <location>
        <begin position="222"/>
        <end position="240"/>
    </location>
</feature>
<dbReference type="OrthoDB" id="46452at2759"/>
<feature type="region of interest" description="Disordered" evidence="2">
    <location>
        <begin position="131"/>
        <end position="162"/>
    </location>
</feature>
<evidence type="ECO:0000256" key="1">
    <source>
        <dbReference type="SAM" id="Coils"/>
    </source>
</evidence>
<feature type="compositionally biased region" description="Acidic residues" evidence="2">
    <location>
        <begin position="456"/>
        <end position="467"/>
    </location>
</feature>
<gene>
    <name evidence="3" type="ORF">FisN_1Hh464</name>
</gene>
<keyword evidence="4" id="KW-1185">Reference proteome</keyword>
<organism evidence="3 4">
    <name type="scientific">Fistulifera solaris</name>
    <name type="common">Oleaginous diatom</name>
    <dbReference type="NCBI Taxonomy" id="1519565"/>
    <lineage>
        <taxon>Eukaryota</taxon>
        <taxon>Sar</taxon>
        <taxon>Stramenopiles</taxon>
        <taxon>Ochrophyta</taxon>
        <taxon>Bacillariophyta</taxon>
        <taxon>Bacillariophyceae</taxon>
        <taxon>Bacillariophycidae</taxon>
        <taxon>Naviculales</taxon>
        <taxon>Naviculaceae</taxon>
        <taxon>Fistulifera</taxon>
    </lineage>
</organism>
<dbReference type="Proteomes" id="UP000198406">
    <property type="component" value="Unassembled WGS sequence"/>
</dbReference>
<feature type="compositionally biased region" description="Acidic residues" evidence="2">
    <location>
        <begin position="188"/>
        <end position="198"/>
    </location>
</feature>
<proteinExistence type="predicted"/>
<keyword evidence="1" id="KW-0175">Coiled coil</keyword>
<reference evidence="3 4" key="1">
    <citation type="journal article" date="2015" name="Plant Cell">
        <title>Oil accumulation by the oleaginous diatom Fistulifera solaris as revealed by the genome and transcriptome.</title>
        <authorList>
            <person name="Tanaka T."/>
            <person name="Maeda Y."/>
            <person name="Veluchamy A."/>
            <person name="Tanaka M."/>
            <person name="Abida H."/>
            <person name="Marechal E."/>
            <person name="Bowler C."/>
            <person name="Muto M."/>
            <person name="Sunaga Y."/>
            <person name="Tanaka M."/>
            <person name="Yoshino T."/>
            <person name="Taniguchi T."/>
            <person name="Fukuda Y."/>
            <person name="Nemoto M."/>
            <person name="Matsumoto M."/>
            <person name="Wong P.S."/>
            <person name="Aburatani S."/>
            <person name="Fujibuchi W."/>
        </authorList>
    </citation>
    <scope>NUCLEOTIDE SEQUENCE [LARGE SCALE GENOMIC DNA]</scope>
    <source>
        <strain evidence="3 4">JPCC DA0580</strain>
    </source>
</reference>
<feature type="compositionally biased region" description="Basic and acidic residues" evidence="2">
    <location>
        <begin position="500"/>
        <end position="509"/>
    </location>
</feature>
<dbReference type="EMBL" id="BDSP01000078">
    <property type="protein sequence ID" value="GAX14269.1"/>
    <property type="molecule type" value="Genomic_DNA"/>
</dbReference>
<feature type="compositionally biased region" description="Basic and acidic residues" evidence="2">
    <location>
        <begin position="545"/>
        <end position="557"/>
    </location>
</feature>
<feature type="compositionally biased region" description="Acidic residues" evidence="2">
    <location>
        <begin position="137"/>
        <end position="148"/>
    </location>
</feature>